<sequence>MRKSTFRVAARSVRLDLSTEQRINLMNISESVEQLPTNGSRGRVYGDPYRTADGGMVIPVAKVRGGAATPFGVFVVHGGEARWVPAMDSNRIALIGVTTGLLSAVIASVALLRRPPWPDLSATSAAWSHR</sequence>
<keyword evidence="3" id="KW-1185">Reference proteome</keyword>
<keyword evidence="1" id="KW-1133">Transmembrane helix</keyword>
<keyword evidence="1" id="KW-0472">Membrane</keyword>
<gene>
    <name evidence="2" type="ORF">MCOO_36520</name>
</gene>
<protein>
    <submittedName>
        <fullName evidence="2">Uncharacterized protein</fullName>
    </submittedName>
</protein>
<accession>A0A7I7L0R4</accession>
<dbReference type="Proteomes" id="UP000465866">
    <property type="component" value="Chromosome"/>
</dbReference>
<dbReference type="EMBL" id="AP022569">
    <property type="protein sequence ID" value="BBX47637.1"/>
    <property type="molecule type" value="Genomic_DNA"/>
</dbReference>
<evidence type="ECO:0000313" key="2">
    <source>
        <dbReference type="EMBL" id="BBX47637.1"/>
    </source>
</evidence>
<dbReference type="KEGG" id="mcoo:MCOO_36520"/>
<keyword evidence="1" id="KW-0812">Transmembrane</keyword>
<name>A0A7I7L0R4_9MYCO</name>
<dbReference type="AlphaFoldDB" id="A0A7I7L0R4"/>
<organism evidence="2 3">
    <name type="scientific">Mycobacterium cookii</name>
    <dbReference type="NCBI Taxonomy" id="1775"/>
    <lineage>
        <taxon>Bacteria</taxon>
        <taxon>Bacillati</taxon>
        <taxon>Actinomycetota</taxon>
        <taxon>Actinomycetes</taxon>
        <taxon>Mycobacteriales</taxon>
        <taxon>Mycobacteriaceae</taxon>
        <taxon>Mycobacterium</taxon>
    </lineage>
</organism>
<evidence type="ECO:0000313" key="3">
    <source>
        <dbReference type="Proteomes" id="UP000465866"/>
    </source>
</evidence>
<feature type="transmembrane region" description="Helical" evidence="1">
    <location>
        <begin position="92"/>
        <end position="112"/>
    </location>
</feature>
<proteinExistence type="predicted"/>
<reference evidence="2 3" key="1">
    <citation type="journal article" date="2019" name="Emerg. Microbes Infect.">
        <title>Comprehensive subspecies identification of 175 nontuberculous mycobacteria species based on 7547 genomic profiles.</title>
        <authorList>
            <person name="Matsumoto Y."/>
            <person name="Kinjo T."/>
            <person name="Motooka D."/>
            <person name="Nabeya D."/>
            <person name="Jung N."/>
            <person name="Uechi K."/>
            <person name="Horii T."/>
            <person name="Iida T."/>
            <person name="Fujita J."/>
            <person name="Nakamura S."/>
        </authorList>
    </citation>
    <scope>NUCLEOTIDE SEQUENCE [LARGE SCALE GENOMIC DNA]</scope>
    <source>
        <strain evidence="2 3">JCM 12404</strain>
    </source>
</reference>
<evidence type="ECO:0000256" key="1">
    <source>
        <dbReference type="SAM" id="Phobius"/>
    </source>
</evidence>